<dbReference type="SMART" id="SM00404">
    <property type="entry name" value="PTPc_motif"/>
    <property type="match status" value="1"/>
</dbReference>
<dbReference type="OMA" id="FATMKRF"/>
<dbReference type="GO" id="GO:0004725">
    <property type="term" value="F:protein tyrosine phosphatase activity"/>
    <property type="evidence" value="ECO:0007669"/>
    <property type="project" value="InterPro"/>
</dbReference>
<dbReference type="STRING" id="42156.A0A3P6UNM8"/>
<dbReference type="Proteomes" id="UP000277928">
    <property type="component" value="Unassembled WGS sequence"/>
</dbReference>
<proteinExistence type="predicted"/>
<feature type="compositionally biased region" description="Polar residues" evidence="1">
    <location>
        <begin position="81"/>
        <end position="98"/>
    </location>
</feature>
<dbReference type="AlphaFoldDB" id="A0A3P6UNM8"/>
<dbReference type="Gene3D" id="3.90.190.10">
    <property type="entry name" value="Protein tyrosine phosphatase superfamily"/>
    <property type="match status" value="1"/>
</dbReference>
<feature type="compositionally biased region" description="Polar residues" evidence="1">
    <location>
        <begin position="151"/>
        <end position="175"/>
    </location>
</feature>
<keyword evidence="5" id="KW-1185">Reference proteome</keyword>
<name>A0A3P6UNM8_LITSI</name>
<dbReference type="InterPro" id="IPR000242">
    <property type="entry name" value="PTP_cat"/>
</dbReference>
<feature type="compositionally biased region" description="Basic residues" evidence="1">
    <location>
        <begin position="53"/>
        <end position="62"/>
    </location>
</feature>
<evidence type="ECO:0000313" key="4">
    <source>
        <dbReference type="EMBL" id="VDK78991.1"/>
    </source>
</evidence>
<dbReference type="SMART" id="SM00194">
    <property type="entry name" value="PTPc"/>
    <property type="match status" value="1"/>
</dbReference>
<dbReference type="InterPro" id="IPR029021">
    <property type="entry name" value="Prot-tyrosine_phosphatase-like"/>
</dbReference>
<dbReference type="EMBL" id="UYRX01000269">
    <property type="protein sequence ID" value="VDK78991.1"/>
    <property type="molecule type" value="Genomic_DNA"/>
</dbReference>
<dbReference type="OrthoDB" id="8609993at2759"/>
<dbReference type="Pfam" id="PF00102">
    <property type="entry name" value="Y_phosphatase"/>
    <property type="match status" value="1"/>
</dbReference>
<feature type="region of interest" description="Disordered" evidence="1">
    <location>
        <begin position="29"/>
        <end position="175"/>
    </location>
</feature>
<feature type="compositionally biased region" description="Low complexity" evidence="1">
    <location>
        <begin position="109"/>
        <end position="120"/>
    </location>
</feature>
<feature type="domain" description="Tyrosine specific protein phosphatases" evidence="3">
    <location>
        <begin position="433"/>
        <end position="486"/>
    </location>
</feature>
<dbReference type="CDD" id="cd00047">
    <property type="entry name" value="PTPc"/>
    <property type="match status" value="1"/>
</dbReference>
<organism evidence="4 5">
    <name type="scientific">Litomosoides sigmodontis</name>
    <name type="common">Filarial nematode worm</name>
    <dbReference type="NCBI Taxonomy" id="42156"/>
    <lineage>
        <taxon>Eukaryota</taxon>
        <taxon>Metazoa</taxon>
        <taxon>Ecdysozoa</taxon>
        <taxon>Nematoda</taxon>
        <taxon>Chromadorea</taxon>
        <taxon>Rhabditida</taxon>
        <taxon>Spirurina</taxon>
        <taxon>Spiruromorpha</taxon>
        <taxon>Filarioidea</taxon>
        <taxon>Onchocercidae</taxon>
        <taxon>Litomosoides</taxon>
    </lineage>
</organism>
<gene>
    <name evidence="4" type="ORF">NLS_LOCUS4302</name>
</gene>
<evidence type="ECO:0000313" key="5">
    <source>
        <dbReference type="Proteomes" id="UP000277928"/>
    </source>
</evidence>
<dbReference type="PRINTS" id="PR00700">
    <property type="entry name" value="PRTYPHPHTASE"/>
</dbReference>
<reference evidence="4 5" key="1">
    <citation type="submission" date="2018-08" db="EMBL/GenBank/DDBJ databases">
        <authorList>
            <person name="Laetsch R D."/>
            <person name="Stevens L."/>
            <person name="Kumar S."/>
            <person name="Blaxter L. M."/>
        </authorList>
    </citation>
    <scope>NUCLEOTIDE SEQUENCE [LARGE SCALE GENOMIC DNA]</scope>
</reference>
<dbReference type="InterPro" id="IPR052782">
    <property type="entry name" value="Oocyte-zygote_transition_reg"/>
</dbReference>
<dbReference type="PROSITE" id="PS00383">
    <property type="entry name" value="TYR_PHOSPHATASE_1"/>
    <property type="match status" value="1"/>
</dbReference>
<dbReference type="PROSITE" id="PS50055">
    <property type="entry name" value="TYR_PHOSPHATASE_PTP"/>
    <property type="match status" value="1"/>
</dbReference>
<dbReference type="PANTHER" id="PTHR46163">
    <property type="entry name" value="TYROSINE-PROTEIN PHOSPHATASE-RELATED"/>
    <property type="match status" value="1"/>
</dbReference>
<feature type="compositionally biased region" description="Basic and acidic residues" evidence="1">
    <location>
        <begin position="29"/>
        <end position="44"/>
    </location>
</feature>
<feature type="compositionally biased region" description="Low complexity" evidence="1">
    <location>
        <begin position="129"/>
        <end position="138"/>
    </location>
</feature>
<evidence type="ECO:0000256" key="1">
    <source>
        <dbReference type="SAM" id="MobiDB-lite"/>
    </source>
</evidence>
<dbReference type="SUPFAM" id="SSF52799">
    <property type="entry name" value="(Phosphotyrosine protein) phosphatases II"/>
    <property type="match status" value="1"/>
</dbReference>
<protein>
    <recommendedName>
        <fullName evidence="6">Tyrosine-protein phosphatase domain-containing protein</fullName>
    </recommendedName>
</protein>
<dbReference type="InterPro" id="IPR003595">
    <property type="entry name" value="Tyr_Pase_cat"/>
</dbReference>
<dbReference type="InterPro" id="IPR000387">
    <property type="entry name" value="Tyr_Pase_dom"/>
</dbReference>
<dbReference type="PROSITE" id="PS50056">
    <property type="entry name" value="TYR_PHOSPHATASE_2"/>
    <property type="match status" value="1"/>
</dbReference>
<evidence type="ECO:0008006" key="6">
    <source>
        <dbReference type="Google" id="ProtNLM"/>
    </source>
</evidence>
<dbReference type="InterPro" id="IPR016130">
    <property type="entry name" value="Tyr_Pase_AS"/>
</dbReference>
<sequence length="523" mass="60631">MNGIKENDLRGLFYFYICHIAVVRSVVERTMSRRSRDETPEKKRSIYLNVKAPNRRSRRKKCVRNDQSPNALPGRRLSNRFRGQQQVTKTKHQTSNSFPDGRHRSLSFERSTSETTAPTPTEREETENTESPSTSSSGSKKKTRVAKVLRQQPQVKSRSVQNQITNKPTDNNSLAKSFAVNLTQTSTSRQVTKNERPSLYVHLTQEESQTSNAEGEIRLYETRMQKRVKEFVNYCNRTSIETLIAQYERIQAVKPSKARAFIGMLPVNYQKNRYSDVYCLDSTRVILPRENGDYIHANYVRHKVLQNDFILTQGPLPDTVNDFWEMIWQERSGLIFMLCKYVEEQKVKCAEYLPTLKMRTITHAGIQIELRERSTSKNGDIIITQLFLSRENTNLTVVHYQWTSWADKQIPVNDYKTPFYLLKKSRISPTCTVVHCSAGVGRSGTLVAIELCLMQLVAGNELVVPDMVACIRRKRAQSVQTREQYLYIFRALLDFAVSNHIICERNINPFVERYRKVCHFDET</sequence>
<evidence type="ECO:0000259" key="2">
    <source>
        <dbReference type="PROSITE" id="PS50055"/>
    </source>
</evidence>
<evidence type="ECO:0000259" key="3">
    <source>
        <dbReference type="PROSITE" id="PS50056"/>
    </source>
</evidence>
<feature type="domain" description="Tyrosine-protein phosphatase" evidence="2">
    <location>
        <begin position="243"/>
        <end position="495"/>
    </location>
</feature>
<accession>A0A3P6UNM8</accession>